<sequence length="187" mass="20524">MKVSSHAVFEWFARTSIVLILAVSSYTRAQQTGQTVEMNHATASVQSKQLAVRGLDGKSVTFTLADLAMLPHKTISVYNEHTKTNERYSGVELIELLQKVGTPQGESVKGKLFMTAVVAEGADHYCVIYTLAEVDPSIHTGDVLVADSIEGHPLDKDGAFKMVSTEERRPARWVRNLAQISVINVKP</sequence>
<reference evidence="1" key="1">
    <citation type="submission" date="2023-03" db="EMBL/GenBank/DDBJ databases">
        <title>Edaphobacter sp.</title>
        <authorList>
            <person name="Huber K.J."/>
            <person name="Papendorf J."/>
            <person name="Pilke C."/>
            <person name="Bunk B."/>
            <person name="Sproeer C."/>
            <person name="Pester M."/>
        </authorList>
    </citation>
    <scope>NUCLEOTIDE SEQUENCE</scope>
    <source>
        <strain evidence="1">DSM 110680</strain>
    </source>
</reference>
<dbReference type="Gene3D" id="3.90.420.10">
    <property type="entry name" value="Oxidoreductase, molybdopterin-binding domain"/>
    <property type="match status" value="1"/>
</dbReference>
<dbReference type="AlphaFoldDB" id="A0AAU7DDV9"/>
<dbReference type="RefSeq" id="WP_348260740.1">
    <property type="nucleotide sequence ID" value="NZ_CP121196.1"/>
</dbReference>
<dbReference type="EMBL" id="CP121196">
    <property type="protein sequence ID" value="XBH15507.1"/>
    <property type="molecule type" value="Genomic_DNA"/>
</dbReference>
<proteinExistence type="predicted"/>
<gene>
    <name evidence="1" type="ORF">P8935_13105</name>
</gene>
<dbReference type="InterPro" id="IPR036374">
    <property type="entry name" value="OxRdtase_Mopterin-bd_sf"/>
</dbReference>
<organism evidence="1">
    <name type="scientific">Telmatobacter sp. DSM 110680</name>
    <dbReference type="NCBI Taxonomy" id="3036704"/>
    <lineage>
        <taxon>Bacteria</taxon>
        <taxon>Pseudomonadati</taxon>
        <taxon>Acidobacteriota</taxon>
        <taxon>Terriglobia</taxon>
        <taxon>Terriglobales</taxon>
        <taxon>Acidobacteriaceae</taxon>
        <taxon>Telmatobacter</taxon>
    </lineage>
</organism>
<evidence type="ECO:0000313" key="1">
    <source>
        <dbReference type="EMBL" id="XBH15507.1"/>
    </source>
</evidence>
<name>A0AAU7DDV9_9BACT</name>
<dbReference type="SUPFAM" id="SSF56524">
    <property type="entry name" value="Oxidoreductase molybdopterin-binding domain"/>
    <property type="match status" value="1"/>
</dbReference>
<accession>A0AAU7DDV9</accession>
<protein>
    <submittedName>
        <fullName evidence="1">Molybdopterin-dependent oxidoreductase</fullName>
    </submittedName>
</protein>